<dbReference type="PANTHER" id="PTHR31040:SF1">
    <property type="entry name" value="NURIM"/>
    <property type="match status" value="1"/>
</dbReference>
<feature type="transmembrane region" description="Helical" evidence="6">
    <location>
        <begin position="36"/>
        <end position="64"/>
    </location>
</feature>
<dbReference type="InterPro" id="IPR033580">
    <property type="entry name" value="Nurim-like"/>
</dbReference>
<comment type="caution">
    <text evidence="7">The sequence shown here is derived from an EMBL/GenBank/DDBJ whole genome shotgun (WGS) entry which is preliminary data.</text>
</comment>
<evidence type="ECO:0000313" key="8">
    <source>
        <dbReference type="Proteomes" id="UP000526408"/>
    </source>
</evidence>
<evidence type="ECO:0000256" key="1">
    <source>
        <dbReference type="ARBA" id="ARBA00004141"/>
    </source>
</evidence>
<gene>
    <name evidence="7" type="ORF">HCU73_05445</name>
</gene>
<dbReference type="PANTHER" id="PTHR31040">
    <property type="entry name" value="NURIM"/>
    <property type="match status" value="1"/>
</dbReference>
<dbReference type="AlphaFoldDB" id="A0A7X6GX82"/>
<proteinExistence type="inferred from homology"/>
<dbReference type="Gene3D" id="1.20.120.1630">
    <property type="match status" value="1"/>
</dbReference>
<protein>
    <submittedName>
        <fullName evidence="7">Isoprenylcysteine carboxylmethyltransferase family protein</fullName>
    </submittedName>
</protein>
<dbReference type="Proteomes" id="UP000526408">
    <property type="component" value="Unassembled WGS sequence"/>
</dbReference>
<keyword evidence="7" id="KW-0489">Methyltransferase</keyword>
<dbReference type="EMBL" id="JAAZQQ010000002">
    <property type="protein sequence ID" value="NKX44026.1"/>
    <property type="molecule type" value="Genomic_DNA"/>
</dbReference>
<keyword evidence="4 6" id="KW-1133">Transmembrane helix</keyword>
<reference evidence="7 8" key="1">
    <citation type="submission" date="2020-04" db="EMBL/GenBank/DDBJ databases">
        <authorList>
            <person name="Yoon J."/>
        </authorList>
    </citation>
    <scope>NUCLEOTIDE SEQUENCE [LARGE SCALE GENOMIC DNA]</scope>
    <source>
        <strain evidence="7 8">KMU-115</strain>
    </source>
</reference>
<dbReference type="GO" id="GO:0032259">
    <property type="term" value="P:methylation"/>
    <property type="evidence" value="ECO:0007669"/>
    <property type="project" value="UniProtKB-KW"/>
</dbReference>
<evidence type="ECO:0000256" key="6">
    <source>
        <dbReference type="SAM" id="Phobius"/>
    </source>
</evidence>
<accession>A0A7X6GX82</accession>
<sequence length="289" mass="31052">MAGRGRAAWQVRDPRIAGLVALVAGALSPPPGAGRIALAVLFGAVCHAVFAAAVLAMIVAMFFGLSESFGRVPWPWAALANAALLVQFPLAHSVLLTGPGGRWLARVVPGPHGQTLATTTYAIIASAQLLALFALWTPSGIVWWRAEGGAFWVLCAAYAASWLLLMKASFDAGAEVQSGALGWMSLMAARRPVFPDMPVLGLFRVIRQPIYVAFALTLWTVPVWTPDQLALALAFTAYCLAAPRLKERRFARRYGPRFAQYRAEVPYAVPRLRGPLGRPAPHRHGPPQG</sequence>
<keyword evidence="3 6" id="KW-0812">Transmembrane</keyword>
<evidence type="ECO:0000256" key="2">
    <source>
        <dbReference type="ARBA" id="ARBA00010631"/>
    </source>
</evidence>
<feature type="transmembrane region" description="Helical" evidence="6">
    <location>
        <begin position="149"/>
        <end position="166"/>
    </location>
</feature>
<dbReference type="GO" id="GO:0008168">
    <property type="term" value="F:methyltransferase activity"/>
    <property type="evidence" value="ECO:0007669"/>
    <property type="project" value="UniProtKB-KW"/>
</dbReference>
<evidence type="ECO:0000313" key="7">
    <source>
        <dbReference type="EMBL" id="NKX44026.1"/>
    </source>
</evidence>
<organism evidence="7 8">
    <name type="scientific">Roseicyclus persicicus</name>
    <dbReference type="NCBI Taxonomy" id="2650661"/>
    <lineage>
        <taxon>Bacteria</taxon>
        <taxon>Pseudomonadati</taxon>
        <taxon>Pseudomonadota</taxon>
        <taxon>Alphaproteobacteria</taxon>
        <taxon>Rhodobacterales</taxon>
        <taxon>Roseobacteraceae</taxon>
        <taxon>Roseicyclus</taxon>
    </lineage>
</organism>
<name>A0A7X6GX82_9RHOB</name>
<comment type="subcellular location">
    <subcellularLocation>
        <location evidence="1">Membrane</location>
        <topology evidence="1">Multi-pass membrane protein</topology>
    </subcellularLocation>
</comment>
<evidence type="ECO:0000256" key="3">
    <source>
        <dbReference type="ARBA" id="ARBA00022692"/>
    </source>
</evidence>
<keyword evidence="8" id="KW-1185">Reference proteome</keyword>
<comment type="similarity">
    <text evidence="2">Belongs to the nurim family.</text>
</comment>
<evidence type="ECO:0000256" key="5">
    <source>
        <dbReference type="ARBA" id="ARBA00023136"/>
    </source>
</evidence>
<keyword evidence="5 6" id="KW-0472">Membrane</keyword>
<evidence type="ECO:0000256" key="4">
    <source>
        <dbReference type="ARBA" id="ARBA00022989"/>
    </source>
</evidence>
<feature type="transmembrane region" description="Helical" evidence="6">
    <location>
        <begin position="116"/>
        <end position="137"/>
    </location>
</feature>
<keyword evidence="7" id="KW-0808">Transferase</keyword>
<dbReference type="RefSeq" id="WP_168622428.1">
    <property type="nucleotide sequence ID" value="NZ_JAAZQQ010000002.1"/>
</dbReference>
<feature type="transmembrane region" description="Helical" evidence="6">
    <location>
        <begin position="76"/>
        <end position="96"/>
    </location>
</feature>
<dbReference type="GO" id="GO:0016020">
    <property type="term" value="C:membrane"/>
    <property type="evidence" value="ECO:0007669"/>
    <property type="project" value="UniProtKB-SubCell"/>
</dbReference>